<name>A0A4S4D5A4_CAMSN</name>
<reference evidence="2 3" key="1">
    <citation type="journal article" date="2018" name="Proc. Natl. Acad. Sci. U.S.A.">
        <title>Draft genome sequence of Camellia sinensis var. sinensis provides insights into the evolution of the tea genome and tea quality.</title>
        <authorList>
            <person name="Wei C."/>
            <person name="Yang H."/>
            <person name="Wang S."/>
            <person name="Zhao J."/>
            <person name="Liu C."/>
            <person name="Gao L."/>
            <person name="Xia E."/>
            <person name="Lu Y."/>
            <person name="Tai Y."/>
            <person name="She G."/>
            <person name="Sun J."/>
            <person name="Cao H."/>
            <person name="Tong W."/>
            <person name="Gao Q."/>
            <person name="Li Y."/>
            <person name="Deng W."/>
            <person name="Jiang X."/>
            <person name="Wang W."/>
            <person name="Chen Q."/>
            <person name="Zhang S."/>
            <person name="Li H."/>
            <person name="Wu J."/>
            <person name="Wang P."/>
            <person name="Li P."/>
            <person name="Shi C."/>
            <person name="Zheng F."/>
            <person name="Jian J."/>
            <person name="Huang B."/>
            <person name="Shan D."/>
            <person name="Shi M."/>
            <person name="Fang C."/>
            <person name="Yue Y."/>
            <person name="Li F."/>
            <person name="Li D."/>
            <person name="Wei S."/>
            <person name="Han B."/>
            <person name="Jiang C."/>
            <person name="Yin Y."/>
            <person name="Xia T."/>
            <person name="Zhang Z."/>
            <person name="Bennetzen J.L."/>
            <person name="Zhao S."/>
            <person name="Wan X."/>
        </authorList>
    </citation>
    <scope>NUCLEOTIDE SEQUENCE [LARGE SCALE GENOMIC DNA]</scope>
    <source>
        <strain evidence="3">cv. Shuchazao</strain>
        <tissue evidence="2">Leaf</tissue>
    </source>
</reference>
<sequence>MYVCLVMDAENKDEDYWRYLPLLKAALRGDWDSAKRFFDQHPDALTAYITDYKHTALSALALRSSGGATALLIAALYGKTKAAVILVKKHPTSLYIRNNYNWLPLHCAANGGHKNTLLYLLSVTKEDDPVSKPFAYPSGALLLSQVVGSEFYGNSERSEQGREGPLFGPNRTGTFCVKITVTPYYWKVYYFPFRQPDLKSSCGSMTLIFFFQFMETPMDIKPSIIEGENFCGNLDNPGMPDDPSKAVTGETGSPVNPDEEVCSQFQH</sequence>
<dbReference type="InterPro" id="IPR036770">
    <property type="entry name" value="Ankyrin_rpt-contain_sf"/>
</dbReference>
<organism evidence="2 3">
    <name type="scientific">Camellia sinensis var. sinensis</name>
    <name type="common">China tea</name>
    <dbReference type="NCBI Taxonomy" id="542762"/>
    <lineage>
        <taxon>Eukaryota</taxon>
        <taxon>Viridiplantae</taxon>
        <taxon>Streptophyta</taxon>
        <taxon>Embryophyta</taxon>
        <taxon>Tracheophyta</taxon>
        <taxon>Spermatophyta</taxon>
        <taxon>Magnoliopsida</taxon>
        <taxon>eudicotyledons</taxon>
        <taxon>Gunneridae</taxon>
        <taxon>Pentapetalae</taxon>
        <taxon>asterids</taxon>
        <taxon>Ericales</taxon>
        <taxon>Theaceae</taxon>
        <taxon>Camellia</taxon>
    </lineage>
</organism>
<dbReference type="PANTHER" id="PTHR47303">
    <property type="match status" value="1"/>
</dbReference>
<evidence type="ECO:0000256" key="1">
    <source>
        <dbReference type="SAM" id="MobiDB-lite"/>
    </source>
</evidence>
<dbReference type="SMART" id="SM00248">
    <property type="entry name" value="ANK"/>
    <property type="match status" value="2"/>
</dbReference>
<dbReference type="InterPro" id="IPR002110">
    <property type="entry name" value="Ankyrin_rpt"/>
</dbReference>
<dbReference type="AlphaFoldDB" id="A0A4S4D5A4"/>
<protein>
    <submittedName>
        <fullName evidence="2">Uncharacterized protein</fullName>
    </submittedName>
</protein>
<keyword evidence="3" id="KW-1185">Reference proteome</keyword>
<feature type="region of interest" description="Disordered" evidence="1">
    <location>
        <begin position="235"/>
        <end position="267"/>
    </location>
</feature>
<evidence type="ECO:0000313" key="2">
    <source>
        <dbReference type="EMBL" id="THF97468.1"/>
    </source>
</evidence>
<dbReference type="EMBL" id="SDRB02012530">
    <property type="protein sequence ID" value="THF97468.1"/>
    <property type="molecule type" value="Genomic_DNA"/>
</dbReference>
<accession>A0A4S4D5A4</accession>
<comment type="caution">
    <text evidence="2">The sequence shown here is derived from an EMBL/GenBank/DDBJ whole genome shotgun (WGS) entry which is preliminary data.</text>
</comment>
<dbReference type="Gene3D" id="1.25.40.20">
    <property type="entry name" value="Ankyrin repeat-containing domain"/>
    <property type="match status" value="1"/>
</dbReference>
<dbReference type="Proteomes" id="UP000306102">
    <property type="component" value="Unassembled WGS sequence"/>
</dbReference>
<dbReference type="PANTHER" id="PTHR47303:SF1">
    <property type="entry name" value="NF-KAPPA-B INHIBITOR BETA"/>
    <property type="match status" value="1"/>
</dbReference>
<proteinExistence type="predicted"/>
<dbReference type="STRING" id="542762.A0A4S4D5A4"/>
<gene>
    <name evidence="2" type="ORF">TEA_029196</name>
</gene>
<dbReference type="SUPFAM" id="SSF48403">
    <property type="entry name" value="Ankyrin repeat"/>
    <property type="match status" value="1"/>
</dbReference>
<evidence type="ECO:0000313" key="3">
    <source>
        <dbReference type="Proteomes" id="UP000306102"/>
    </source>
</evidence>
<dbReference type="Pfam" id="PF12796">
    <property type="entry name" value="Ank_2"/>
    <property type="match status" value="1"/>
</dbReference>